<dbReference type="InterPro" id="IPR018201">
    <property type="entry name" value="Ketoacyl_synth_AS"/>
</dbReference>
<comment type="catalytic activity">
    <reaction evidence="13 14">
        <text>a fatty acyl-[ACP] + malonyl-[ACP] + H(+) = a 3-oxoacyl-[ACP] + holo-[ACP] + CO2</text>
        <dbReference type="Rhea" id="RHEA:22836"/>
        <dbReference type="Rhea" id="RHEA-COMP:9623"/>
        <dbReference type="Rhea" id="RHEA-COMP:9685"/>
        <dbReference type="Rhea" id="RHEA-COMP:9916"/>
        <dbReference type="Rhea" id="RHEA-COMP:14125"/>
        <dbReference type="ChEBI" id="CHEBI:15378"/>
        <dbReference type="ChEBI" id="CHEBI:16526"/>
        <dbReference type="ChEBI" id="CHEBI:64479"/>
        <dbReference type="ChEBI" id="CHEBI:78449"/>
        <dbReference type="ChEBI" id="CHEBI:78776"/>
        <dbReference type="ChEBI" id="CHEBI:138651"/>
    </reaction>
</comment>
<dbReference type="PANTHER" id="PTHR11712:SF336">
    <property type="entry name" value="3-OXOACYL-[ACYL-CARRIER-PROTEIN] SYNTHASE, MITOCHONDRIAL"/>
    <property type="match status" value="1"/>
</dbReference>
<feature type="active site" description="For beta-ketoacyl synthase activity" evidence="15">
    <location>
        <position position="163"/>
    </location>
</feature>
<feature type="domain" description="Ketosynthase family 3 (KS3)" evidence="17">
    <location>
        <begin position="2"/>
        <end position="410"/>
    </location>
</feature>
<organism evidence="18 19">
    <name type="scientific">Thermosyntropha lipolytica DSM 11003</name>
    <dbReference type="NCBI Taxonomy" id="1123382"/>
    <lineage>
        <taxon>Bacteria</taxon>
        <taxon>Bacillati</taxon>
        <taxon>Bacillota</taxon>
        <taxon>Clostridia</taxon>
        <taxon>Eubacteriales</taxon>
        <taxon>Syntrophomonadaceae</taxon>
        <taxon>Thermosyntropha</taxon>
    </lineage>
</organism>
<evidence type="ECO:0000256" key="4">
    <source>
        <dbReference type="ARBA" id="ARBA00014657"/>
    </source>
</evidence>
<evidence type="ECO:0000256" key="3">
    <source>
        <dbReference type="ARBA" id="ARBA00012356"/>
    </source>
</evidence>
<evidence type="ECO:0000256" key="10">
    <source>
        <dbReference type="ARBA" id="ARBA00023315"/>
    </source>
</evidence>
<dbReference type="PROSITE" id="PS00606">
    <property type="entry name" value="KS3_1"/>
    <property type="match status" value="1"/>
</dbReference>
<dbReference type="Pfam" id="PF02801">
    <property type="entry name" value="Ketoacyl-synt_C"/>
    <property type="match status" value="1"/>
</dbReference>
<keyword evidence="9 14" id="KW-0275">Fatty acid biosynthesis</keyword>
<evidence type="ECO:0000256" key="16">
    <source>
        <dbReference type="RuleBase" id="RU003694"/>
    </source>
</evidence>
<comment type="function">
    <text evidence="11 14">Involved in the type II fatty acid elongation cycle. Catalyzes the elongation of a wide range of acyl-ACP by the addition of two carbons from malonyl-ACP to an acyl acceptor. Can efficiently catalyze the conversion of palmitoleoyl-ACP (cis-hexadec-9-enoyl-ACP) to cis-vaccenoyl-ACP (cis-octadec-11-enoyl-ACP), an essential step in the thermal regulation of fatty acid composition.</text>
</comment>
<keyword evidence="19" id="KW-1185">Reference proteome</keyword>
<evidence type="ECO:0000256" key="15">
    <source>
        <dbReference type="PIRSR" id="PIRSR000447-1"/>
    </source>
</evidence>
<dbReference type="NCBIfam" id="TIGR03150">
    <property type="entry name" value="fabF"/>
    <property type="match status" value="1"/>
</dbReference>
<evidence type="ECO:0000256" key="11">
    <source>
        <dbReference type="ARBA" id="ARBA00024006"/>
    </source>
</evidence>
<evidence type="ECO:0000256" key="13">
    <source>
        <dbReference type="ARBA" id="ARBA00047659"/>
    </source>
</evidence>
<keyword evidence="5 14" id="KW-0444">Lipid biosynthesis</keyword>
<dbReference type="OrthoDB" id="9808669at2"/>
<dbReference type="EC" id="2.3.1.179" evidence="3 14"/>
<evidence type="ECO:0000256" key="12">
    <source>
        <dbReference type="ARBA" id="ARBA00047318"/>
    </source>
</evidence>
<comment type="pathway">
    <text evidence="1 14">Lipid metabolism; fatty acid biosynthesis.</text>
</comment>
<evidence type="ECO:0000313" key="19">
    <source>
        <dbReference type="Proteomes" id="UP000242329"/>
    </source>
</evidence>
<dbReference type="Pfam" id="PF00109">
    <property type="entry name" value="ketoacyl-synt"/>
    <property type="match status" value="1"/>
</dbReference>
<evidence type="ECO:0000256" key="6">
    <source>
        <dbReference type="ARBA" id="ARBA00022679"/>
    </source>
</evidence>
<dbReference type="InterPro" id="IPR017568">
    <property type="entry name" value="3-oxoacyl-ACP_synth-2"/>
</dbReference>
<comment type="catalytic activity">
    <reaction evidence="12 14">
        <text>(9Z)-hexadecenoyl-[ACP] + malonyl-[ACP] + H(+) = 3-oxo-(11Z)-octadecenoyl-[ACP] + holo-[ACP] + CO2</text>
        <dbReference type="Rhea" id="RHEA:55040"/>
        <dbReference type="Rhea" id="RHEA-COMP:9623"/>
        <dbReference type="Rhea" id="RHEA-COMP:9685"/>
        <dbReference type="Rhea" id="RHEA-COMP:10800"/>
        <dbReference type="Rhea" id="RHEA-COMP:14074"/>
        <dbReference type="ChEBI" id="CHEBI:15378"/>
        <dbReference type="ChEBI" id="CHEBI:16526"/>
        <dbReference type="ChEBI" id="CHEBI:64479"/>
        <dbReference type="ChEBI" id="CHEBI:78449"/>
        <dbReference type="ChEBI" id="CHEBI:83989"/>
        <dbReference type="ChEBI" id="CHEBI:138538"/>
        <dbReference type="EC" id="2.3.1.179"/>
    </reaction>
</comment>
<evidence type="ECO:0000256" key="14">
    <source>
        <dbReference type="PIRNR" id="PIRNR000447"/>
    </source>
</evidence>
<dbReference type="RefSeq" id="WP_073088817.1">
    <property type="nucleotide sequence ID" value="NZ_FQWY01000002.1"/>
</dbReference>
<name>A0A1M5JDX0_9FIRM</name>
<dbReference type="CDD" id="cd00834">
    <property type="entry name" value="KAS_I_II"/>
    <property type="match status" value="1"/>
</dbReference>
<evidence type="ECO:0000256" key="1">
    <source>
        <dbReference type="ARBA" id="ARBA00005194"/>
    </source>
</evidence>
<keyword evidence="6 14" id="KW-0808">Transferase</keyword>
<keyword evidence="10 14" id="KW-0012">Acyltransferase</keyword>
<dbReference type="InterPro" id="IPR016039">
    <property type="entry name" value="Thiolase-like"/>
</dbReference>
<dbReference type="UniPathway" id="UPA00094"/>
<dbReference type="GO" id="GO:0004315">
    <property type="term" value="F:3-oxoacyl-[acyl-carrier-protein] synthase activity"/>
    <property type="evidence" value="ECO:0007669"/>
    <property type="project" value="UniProtKB-UniRule"/>
</dbReference>
<dbReference type="FunFam" id="3.40.47.10:FF:000009">
    <property type="entry name" value="3-oxoacyl-[acyl-carrier-protein] synthase 2"/>
    <property type="match status" value="1"/>
</dbReference>
<gene>
    <name evidence="18" type="ORF">SAMN02745221_00069</name>
</gene>
<evidence type="ECO:0000259" key="17">
    <source>
        <dbReference type="PROSITE" id="PS52004"/>
    </source>
</evidence>
<evidence type="ECO:0000256" key="5">
    <source>
        <dbReference type="ARBA" id="ARBA00022516"/>
    </source>
</evidence>
<reference evidence="19" key="1">
    <citation type="submission" date="2016-11" db="EMBL/GenBank/DDBJ databases">
        <authorList>
            <person name="Varghese N."/>
            <person name="Submissions S."/>
        </authorList>
    </citation>
    <scope>NUCLEOTIDE SEQUENCE [LARGE SCALE GENOMIC DNA]</scope>
    <source>
        <strain evidence="19">DSM 11003</strain>
    </source>
</reference>
<dbReference type="GO" id="GO:0005829">
    <property type="term" value="C:cytosol"/>
    <property type="evidence" value="ECO:0007669"/>
    <property type="project" value="TreeGrafter"/>
</dbReference>
<dbReference type="InterPro" id="IPR014030">
    <property type="entry name" value="Ketoacyl_synth_N"/>
</dbReference>
<dbReference type="Gene3D" id="3.40.47.10">
    <property type="match status" value="1"/>
</dbReference>
<dbReference type="AlphaFoldDB" id="A0A1M5JDX0"/>
<evidence type="ECO:0000313" key="18">
    <source>
        <dbReference type="EMBL" id="SHG38479.1"/>
    </source>
</evidence>
<evidence type="ECO:0000256" key="9">
    <source>
        <dbReference type="ARBA" id="ARBA00023160"/>
    </source>
</evidence>
<dbReference type="InterPro" id="IPR020841">
    <property type="entry name" value="PKS_Beta-ketoAc_synthase_dom"/>
</dbReference>
<dbReference type="InterPro" id="IPR014031">
    <property type="entry name" value="Ketoacyl_synth_C"/>
</dbReference>
<accession>A0A1M5JDX0</accession>
<dbReference type="Proteomes" id="UP000242329">
    <property type="component" value="Unassembled WGS sequence"/>
</dbReference>
<dbReference type="PIRSF" id="PIRSF000447">
    <property type="entry name" value="KAS_II"/>
    <property type="match status" value="1"/>
</dbReference>
<dbReference type="SMART" id="SM00825">
    <property type="entry name" value="PKS_KS"/>
    <property type="match status" value="1"/>
</dbReference>
<dbReference type="GO" id="GO:0006633">
    <property type="term" value="P:fatty acid biosynthetic process"/>
    <property type="evidence" value="ECO:0007669"/>
    <property type="project" value="UniProtKB-UniRule"/>
</dbReference>
<proteinExistence type="inferred from homology"/>
<keyword evidence="8" id="KW-0443">Lipid metabolism</keyword>
<keyword evidence="7" id="KW-0276">Fatty acid metabolism</keyword>
<protein>
    <recommendedName>
        <fullName evidence="4 14">3-oxoacyl-[acyl-carrier-protein] synthase 2</fullName>
        <ecNumber evidence="3 14">2.3.1.179</ecNumber>
    </recommendedName>
</protein>
<dbReference type="SUPFAM" id="SSF53901">
    <property type="entry name" value="Thiolase-like"/>
    <property type="match status" value="2"/>
</dbReference>
<sequence length="412" mass="44063">MAKRVVITGLGMISPLGHDKNTFWHNLLNGHTGIGYIDYFDTSDFPVRIAAQVKDFKAEDYLPKKEVRRMDKFVQYACAASKVAVEDAGIDLTRVDREKIGVWIGSGIGGIETLEKNHRQMLEKGVGGINPFFIPMLIPNMASGQVAIVLGVKGPNGCTVTACASGTNSIGEAFRIIRDGQAEVMIAGGTEAAITPLGLGGFCAMKALSDRNDEPQKACRPFDREREGFVMGEGAGIVVLESLEHALARGAHIYAEIIGYGASADACHMVQPDEEGRGAVLAFKMALAQAGIEPEEIDYINAHGTGTRLNDVIETKVIKTVFGPYSYELPVSSIKAATGHMLGAAGAVELIASALALENNLIPPTLNLENQDPECDLDYVPLTPREKELKTVLSDSLGFGGHNAVLILRKLG</sequence>
<evidence type="ECO:0000256" key="8">
    <source>
        <dbReference type="ARBA" id="ARBA00023098"/>
    </source>
</evidence>
<dbReference type="NCBIfam" id="NF005589">
    <property type="entry name" value="PRK07314.1"/>
    <property type="match status" value="1"/>
</dbReference>
<dbReference type="STRING" id="1123382.SAMN02745221_00069"/>
<dbReference type="PANTHER" id="PTHR11712">
    <property type="entry name" value="POLYKETIDE SYNTHASE-RELATED"/>
    <property type="match status" value="1"/>
</dbReference>
<comment type="similarity">
    <text evidence="2 14 16">Belongs to the thiolase-like superfamily. Beta-ketoacyl-ACP synthases family.</text>
</comment>
<evidence type="ECO:0000256" key="2">
    <source>
        <dbReference type="ARBA" id="ARBA00008467"/>
    </source>
</evidence>
<dbReference type="PROSITE" id="PS52004">
    <property type="entry name" value="KS3_2"/>
    <property type="match status" value="1"/>
</dbReference>
<dbReference type="EMBL" id="FQWY01000002">
    <property type="protein sequence ID" value="SHG38479.1"/>
    <property type="molecule type" value="Genomic_DNA"/>
</dbReference>
<evidence type="ECO:0000256" key="7">
    <source>
        <dbReference type="ARBA" id="ARBA00022832"/>
    </source>
</evidence>
<dbReference type="InterPro" id="IPR000794">
    <property type="entry name" value="Beta-ketoacyl_synthase"/>
</dbReference>